<evidence type="ECO:0000313" key="2">
    <source>
        <dbReference type="Proteomes" id="UP000001660"/>
    </source>
</evidence>
<dbReference type="HOGENOM" id="CLU_3165908_0_0_0"/>
<dbReference type="AlphaFoldDB" id="D8PHY6"/>
<sequence>MNVVPKAVVAMEPNQIRLSHVDEAALSHGAKLIDVFVASDRERHGTG</sequence>
<dbReference type="KEGG" id="nde:NIDE3179"/>
<reference evidence="1 2" key="1">
    <citation type="journal article" date="2010" name="Proc. Natl. Acad. Sci. U.S.A.">
        <title>A Nitrospira metagenome illuminates the physiology and evolution of globally important nitrite-oxidizing bacteria.</title>
        <authorList>
            <person name="Lucker S."/>
            <person name="Wagner M."/>
            <person name="Maixner F."/>
            <person name="Pelletier E."/>
            <person name="Koch H."/>
            <person name="Vacherie B."/>
            <person name="Rattei T."/>
            <person name="Sinninghe Damste J."/>
            <person name="Spieck E."/>
            <person name="Le Paslier D."/>
            <person name="Daims H."/>
        </authorList>
    </citation>
    <scope>NUCLEOTIDE SEQUENCE [LARGE SCALE GENOMIC DNA]</scope>
</reference>
<protein>
    <submittedName>
        <fullName evidence="1">Uncharacterized protein</fullName>
    </submittedName>
</protein>
<accession>D8PHY6</accession>
<proteinExistence type="predicted"/>
<organism evidence="1 2">
    <name type="scientific">Nitrospira defluvii</name>
    <dbReference type="NCBI Taxonomy" id="330214"/>
    <lineage>
        <taxon>Bacteria</taxon>
        <taxon>Pseudomonadati</taxon>
        <taxon>Nitrospirota</taxon>
        <taxon>Nitrospiria</taxon>
        <taxon>Nitrospirales</taxon>
        <taxon>Nitrospiraceae</taxon>
        <taxon>Nitrospira</taxon>
    </lineage>
</organism>
<evidence type="ECO:0000313" key="1">
    <source>
        <dbReference type="EMBL" id="CBK42873.1"/>
    </source>
</evidence>
<gene>
    <name evidence="1" type="ORF">NIDE3179</name>
</gene>
<keyword evidence="2" id="KW-1185">Reference proteome</keyword>
<name>D8PHY6_9BACT</name>
<dbReference type="Proteomes" id="UP000001660">
    <property type="component" value="Chromosome"/>
</dbReference>
<dbReference type="EMBL" id="FP929003">
    <property type="protein sequence ID" value="CBK42873.1"/>
    <property type="molecule type" value="Genomic_DNA"/>
</dbReference>